<comment type="caution">
    <text evidence="13">The sequence shown here is derived from an EMBL/GenBank/DDBJ whole genome shotgun (WGS) entry which is preliminary data.</text>
</comment>
<dbReference type="AlphaFoldDB" id="A0A830H7G4"/>
<keyword evidence="14" id="KW-1185">Reference proteome</keyword>
<evidence type="ECO:0000256" key="6">
    <source>
        <dbReference type="ARBA" id="ARBA00022776"/>
    </source>
</evidence>
<dbReference type="GO" id="GO:0007059">
    <property type="term" value="P:chromosome segregation"/>
    <property type="evidence" value="ECO:0007669"/>
    <property type="project" value="TreeGrafter"/>
</dbReference>
<dbReference type="OrthoDB" id="74210at2759"/>
<organism evidence="13 14">
    <name type="scientific">Pycnococcus provasolii</name>
    <dbReference type="NCBI Taxonomy" id="41880"/>
    <lineage>
        <taxon>Eukaryota</taxon>
        <taxon>Viridiplantae</taxon>
        <taxon>Chlorophyta</taxon>
        <taxon>Pseudoscourfieldiophyceae</taxon>
        <taxon>Pseudoscourfieldiales</taxon>
        <taxon>Pycnococcaceae</taxon>
        <taxon>Pycnococcus</taxon>
    </lineage>
</organism>
<dbReference type="GO" id="GO:0046872">
    <property type="term" value="F:metal ion binding"/>
    <property type="evidence" value="ECO:0007669"/>
    <property type="project" value="UniProtKB-KW"/>
</dbReference>
<dbReference type="Proteomes" id="UP000660262">
    <property type="component" value="Unassembled WGS sequence"/>
</dbReference>
<evidence type="ECO:0000256" key="1">
    <source>
        <dbReference type="ARBA" id="ARBA00004123"/>
    </source>
</evidence>
<dbReference type="GO" id="GO:0000775">
    <property type="term" value="C:chromosome, centromeric region"/>
    <property type="evidence" value="ECO:0007669"/>
    <property type="project" value="UniProtKB-SubCell"/>
</dbReference>
<evidence type="ECO:0000256" key="4">
    <source>
        <dbReference type="ARBA" id="ARBA00022618"/>
    </source>
</evidence>
<keyword evidence="8" id="KW-0539">Nucleus</keyword>
<keyword evidence="10" id="KW-0137">Centromere</keyword>
<name>A0A830H7G4_9CHLO</name>
<feature type="domain" description="Mis18" evidence="12">
    <location>
        <begin position="19"/>
        <end position="117"/>
    </location>
</feature>
<evidence type="ECO:0000256" key="7">
    <source>
        <dbReference type="ARBA" id="ARBA00022833"/>
    </source>
</evidence>
<evidence type="ECO:0000256" key="5">
    <source>
        <dbReference type="ARBA" id="ARBA00022723"/>
    </source>
</evidence>
<evidence type="ECO:0000256" key="8">
    <source>
        <dbReference type="ARBA" id="ARBA00023242"/>
    </source>
</evidence>
<dbReference type="PANTHER" id="PTHR16431:SF1">
    <property type="entry name" value="NEUROGENIC PROTEIN MASTERMIND"/>
    <property type="match status" value="1"/>
</dbReference>
<evidence type="ECO:0000256" key="11">
    <source>
        <dbReference type="SAM" id="MobiDB-lite"/>
    </source>
</evidence>
<evidence type="ECO:0000256" key="2">
    <source>
        <dbReference type="ARBA" id="ARBA00004584"/>
    </source>
</evidence>
<protein>
    <recommendedName>
        <fullName evidence="12">Mis18 domain-containing protein</fullName>
    </recommendedName>
</protein>
<evidence type="ECO:0000313" key="14">
    <source>
        <dbReference type="Proteomes" id="UP000660262"/>
    </source>
</evidence>
<dbReference type="PROSITE" id="PS51793">
    <property type="entry name" value="MIS18"/>
    <property type="match status" value="1"/>
</dbReference>
<keyword evidence="3" id="KW-0158">Chromosome</keyword>
<proteinExistence type="predicted"/>
<evidence type="ECO:0000259" key="12">
    <source>
        <dbReference type="PROSITE" id="PS51793"/>
    </source>
</evidence>
<dbReference type="Pfam" id="PF03226">
    <property type="entry name" value="Yippee-Mis18"/>
    <property type="match status" value="1"/>
</dbReference>
<keyword evidence="6" id="KW-0498">Mitosis</keyword>
<keyword evidence="4" id="KW-0132">Cell division</keyword>
<sequence>MGERAPASSGFRTEPLGGTLVWQCANCRVVFGDTYGFVCANEELRTITLKAASNIVVDEAEPRTSAEGIDASSTYFAIRCKSCDSMVGKFYRATPRSLDVLRDSFSFSHDALITYTLGHNELTVEDEEDGGGDAAAAGTANGDGGATLENVVEAIKSVEGQVAELDKQHMKTMNILLLYSERLENLETLLDVAHPAPQAGGAAAGDDTKGPTAAGAGGGADTAKGDGKRAAKRHKR</sequence>
<reference evidence="13" key="1">
    <citation type="submission" date="2020-10" db="EMBL/GenBank/DDBJ databases">
        <title>Unveiling of a novel bifunctional photoreceptor, Dualchrome1, isolated from a cosmopolitan green alga.</title>
        <authorList>
            <person name="Suzuki S."/>
            <person name="Kawachi M."/>
        </authorList>
    </citation>
    <scope>NUCLEOTIDE SEQUENCE</scope>
    <source>
        <strain evidence="13">NIES 2893</strain>
    </source>
</reference>
<dbReference type="EMBL" id="BNJQ01000004">
    <property type="protein sequence ID" value="GHP03166.1"/>
    <property type="molecule type" value="Genomic_DNA"/>
</dbReference>
<keyword evidence="5" id="KW-0479">Metal-binding</keyword>
<dbReference type="GO" id="GO:0034080">
    <property type="term" value="P:CENP-A containing chromatin assembly"/>
    <property type="evidence" value="ECO:0007669"/>
    <property type="project" value="TreeGrafter"/>
</dbReference>
<comment type="subcellular location">
    <subcellularLocation>
        <location evidence="2">Chromosome</location>
        <location evidence="2">Centromere</location>
    </subcellularLocation>
    <subcellularLocation>
        <location evidence="1">Nucleus</location>
    </subcellularLocation>
</comment>
<dbReference type="InterPro" id="IPR034752">
    <property type="entry name" value="Mis18"/>
</dbReference>
<evidence type="ECO:0000256" key="9">
    <source>
        <dbReference type="ARBA" id="ARBA00023306"/>
    </source>
</evidence>
<feature type="compositionally biased region" description="Low complexity" evidence="11">
    <location>
        <begin position="198"/>
        <end position="214"/>
    </location>
</feature>
<accession>A0A830H7G4</accession>
<keyword evidence="9" id="KW-0131">Cell cycle</keyword>
<keyword evidence="7" id="KW-0862">Zinc</keyword>
<evidence type="ECO:0000256" key="10">
    <source>
        <dbReference type="ARBA" id="ARBA00023328"/>
    </source>
</evidence>
<feature type="region of interest" description="Disordered" evidence="11">
    <location>
        <begin position="198"/>
        <end position="236"/>
    </location>
</feature>
<evidence type="ECO:0000256" key="3">
    <source>
        <dbReference type="ARBA" id="ARBA00022454"/>
    </source>
</evidence>
<dbReference type="GO" id="GO:0051301">
    <property type="term" value="P:cell division"/>
    <property type="evidence" value="ECO:0007669"/>
    <property type="project" value="UniProtKB-KW"/>
</dbReference>
<evidence type="ECO:0000313" key="13">
    <source>
        <dbReference type="EMBL" id="GHP03166.1"/>
    </source>
</evidence>
<dbReference type="GO" id="GO:0000785">
    <property type="term" value="C:chromatin"/>
    <property type="evidence" value="ECO:0007669"/>
    <property type="project" value="TreeGrafter"/>
</dbReference>
<dbReference type="GO" id="GO:0005634">
    <property type="term" value="C:nucleus"/>
    <property type="evidence" value="ECO:0007669"/>
    <property type="project" value="UniProtKB-SubCell"/>
</dbReference>
<dbReference type="PANTHER" id="PTHR16431">
    <property type="entry name" value="NEUROGENIC PROTEIN MASTERMIND"/>
    <property type="match status" value="1"/>
</dbReference>
<gene>
    <name evidence="13" type="ORF">PPROV_000192100</name>
</gene>
<dbReference type="InterPro" id="IPR004910">
    <property type="entry name" value="Yippee/Mis18/Cereblon"/>
</dbReference>